<evidence type="ECO:0000256" key="2">
    <source>
        <dbReference type="ARBA" id="ARBA00004980"/>
    </source>
</evidence>
<sequence>MLLEQIKGPQDLKQLTKEELQQVVEEARTALLEKISQYGGHNGPNLGVVEMTVALHYVFDSPKDQFVFDVSHQTYVHKMLTGRAQAFLDQAHYNEVSGYTNPLESEHDLFTIGHTSTSLSLANGLAKARDLKKETSNVIAVIGDGSLSGGLAYEGLNNISELGTNTIVIVNDNDQSIAENHGGLYKNLKELRETNGQAENNFFQSLGLDYRYLEAGNDLTALIELFEEVKDQKEPIVLHIHTTKGKGFSYAEANREKFHAGGPFSLETGEYLRSSKPIETYSSLTTDFLLQKMNEDPTVVAVNAGTPMILFSPEQRQQVGSQFVDVGIAEEHAATMTAGLAKGGVKPVWAVHSPFLQRSYDQISHDLALNRLSGTILVTLASVNGMNDESHLGIFDIPFLSHIPNLVYLAPTTKEEYLAMLEWSIDQTDQLVAIRVPVGPVTSTGEVDQTDYSQLYKNKVMQKGEKVAILGLGNFYGLAEEVATELKERQLTATVINPAFISGLDTELLDELKETHQLIVTLEDGILEGGYGQMVAGYLGNEAIHVQTYGLDKAFHDRYEVAALLAENGLTLENIVKNIEQTLTEA</sequence>
<dbReference type="NCBIfam" id="NF003933">
    <property type="entry name" value="PRK05444.2-2"/>
    <property type="match status" value="1"/>
</dbReference>
<keyword evidence="6" id="KW-0808">Transferase</keyword>
<evidence type="ECO:0000256" key="11">
    <source>
        <dbReference type="ARBA" id="ARBA00023229"/>
    </source>
</evidence>
<dbReference type="Gene3D" id="3.40.50.920">
    <property type="match status" value="1"/>
</dbReference>
<evidence type="ECO:0000256" key="8">
    <source>
        <dbReference type="ARBA" id="ARBA00022842"/>
    </source>
</evidence>
<protein>
    <recommendedName>
        <fullName evidence="5">1-deoxy-D-xylulose-5-phosphate synthase</fullName>
        <ecNumber evidence="5">2.2.1.7</ecNumber>
    </recommendedName>
</protein>
<dbReference type="Pfam" id="PF02780">
    <property type="entry name" value="Transketolase_C"/>
    <property type="match status" value="1"/>
</dbReference>
<evidence type="ECO:0000256" key="7">
    <source>
        <dbReference type="ARBA" id="ARBA00022723"/>
    </source>
</evidence>
<accession>A0ABZ2T0F7</accession>
<comment type="similarity">
    <text evidence="3">Belongs to the transketolase family. DXPS subfamily.</text>
</comment>
<keyword evidence="7" id="KW-0479">Metal-binding</keyword>
<evidence type="ECO:0000256" key="5">
    <source>
        <dbReference type="ARBA" id="ARBA00013150"/>
    </source>
</evidence>
<evidence type="ECO:0000256" key="9">
    <source>
        <dbReference type="ARBA" id="ARBA00022977"/>
    </source>
</evidence>
<comment type="subunit">
    <text evidence="4">Homodimer.</text>
</comment>
<dbReference type="InterPro" id="IPR005475">
    <property type="entry name" value="Transketolase-like_Pyr-bd"/>
</dbReference>
<comment type="cofactor">
    <cofactor evidence="1">
        <name>Mg(2+)</name>
        <dbReference type="ChEBI" id="CHEBI:18420"/>
    </cofactor>
</comment>
<name>A0ABZ2T0F7_9ENTE</name>
<evidence type="ECO:0000313" key="14">
    <source>
        <dbReference type="Proteomes" id="UP000664360"/>
    </source>
</evidence>
<dbReference type="InterPro" id="IPR033248">
    <property type="entry name" value="Transketolase_C"/>
</dbReference>
<dbReference type="Gene3D" id="3.40.50.970">
    <property type="match status" value="2"/>
</dbReference>
<keyword evidence="14" id="KW-1185">Reference proteome</keyword>
<dbReference type="EMBL" id="CP147250">
    <property type="protein sequence ID" value="WYJ81452.1"/>
    <property type="molecule type" value="Genomic_DNA"/>
</dbReference>
<evidence type="ECO:0000256" key="10">
    <source>
        <dbReference type="ARBA" id="ARBA00023052"/>
    </source>
</evidence>
<dbReference type="Pfam" id="PF13292">
    <property type="entry name" value="DXP_synthase_N"/>
    <property type="match status" value="1"/>
</dbReference>
<dbReference type="PANTHER" id="PTHR43322:SF1">
    <property type="entry name" value="1-DEOXY-D-XYLULOSE-5-PHOSPHATE SYNTHASE"/>
    <property type="match status" value="1"/>
</dbReference>
<dbReference type="Pfam" id="PF02779">
    <property type="entry name" value="Transket_pyr"/>
    <property type="match status" value="1"/>
</dbReference>
<evidence type="ECO:0000256" key="1">
    <source>
        <dbReference type="ARBA" id="ARBA00001946"/>
    </source>
</evidence>
<dbReference type="RefSeq" id="WP_206859159.1">
    <property type="nucleotide sequence ID" value="NZ_CP147250.1"/>
</dbReference>
<dbReference type="NCBIfam" id="NF008968">
    <property type="entry name" value="PRK12315.1"/>
    <property type="match status" value="1"/>
</dbReference>
<dbReference type="InterPro" id="IPR005477">
    <property type="entry name" value="Dxylulose-5-P_synthase"/>
</dbReference>
<gene>
    <name evidence="13" type="ORF">DOK79_003037</name>
</gene>
<evidence type="ECO:0000313" key="13">
    <source>
        <dbReference type="EMBL" id="WYJ81452.1"/>
    </source>
</evidence>
<evidence type="ECO:0000259" key="12">
    <source>
        <dbReference type="SMART" id="SM00861"/>
    </source>
</evidence>
<proteinExistence type="inferred from homology"/>
<dbReference type="SMART" id="SM00861">
    <property type="entry name" value="Transket_pyr"/>
    <property type="match status" value="1"/>
</dbReference>
<keyword evidence="8" id="KW-0460">Magnesium</keyword>
<dbReference type="SUPFAM" id="SSF52518">
    <property type="entry name" value="Thiamin diphosphate-binding fold (THDP-binding)"/>
    <property type="match status" value="2"/>
</dbReference>
<dbReference type="Proteomes" id="UP000664360">
    <property type="component" value="Chromosome"/>
</dbReference>
<feature type="domain" description="Transketolase-like pyrimidine-binding" evidence="12">
    <location>
        <begin position="279"/>
        <end position="444"/>
    </location>
</feature>
<comment type="pathway">
    <text evidence="2">Metabolic intermediate biosynthesis; 1-deoxy-D-xylulose 5-phosphate biosynthesis; 1-deoxy-D-xylulose 5-phosphate from D-glyceraldehyde 3-phosphate and pyruvate: step 1/1.</text>
</comment>
<keyword evidence="10" id="KW-0786">Thiamine pyrophosphate</keyword>
<dbReference type="EC" id="2.2.1.7" evidence="5"/>
<evidence type="ECO:0000256" key="3">
    <source>
        <dbReference type="ARBA" id="ARBA00011081"/>
    </source>
</evidence>
<dbReference type="InterPro" id="IPR029061">
    <property type="entry name" value="THDP-binding"/>
</dbReference>
<keyword evidence="11" id="KW-0414">Isoprene biosynthesis</keyword>
<reference evidence="13 14" key="2">
    <citation type="submission" date="2024-03" db="EMBL/GenBank/DDBJ databases">
        <title>The Genome Sequence of Enterococcus sp. DIV1094.</title>
        <authorList>
            <consortium name="The Broad Institute Genomics Platform"/>
            <consortium name="The Broad Institute Microbial Omics Core"/>
            <consortium name="The Broad Institute Genomic Center for Infectious Diseases"/>
            <person name="Earl A."/>
            <person name="Manson A."/>
            <person name="Gilmore M."/>
            <person name="Schwartman J."/>
            <person name="Shea T."/>
            <person name="Abouelleil A."/>
            <person name="Cao P."/>
            <person name="Chapman S."/>
            <person name="Cusick C."/>
            <person name="Young S."/>
            <person name="Neafsey D."/>
            <person name="Nusbaum C."/>
            <person name="Birren B."/>
        </authorList>
    </citation>
    <scope>NUCLEOTIDE SEQUENCE [LARGE SCALE GENOMIC DNA]</scope>
    <source>
        <strain evidence="13 14">DIV1094</strain>
    </source>
</reference>
<dbReference type="PANTHER" id="PTHR43322">
    <property type="entry name" value="1-D-DEOXYXYLULOSE 5-PHOSPHATE SYNTHASE-RELATED"/>
    <property type="match status" value="1"/>
</dbReference>
<organism evidence="13 14">
    <name type="scientific">Candidatus Enterococcus mangumiae</name>
    <dbReference type="NCBI Taxonomy" id="2230878"/>
    <lineage>
        <taxon>Bacteria</taxon>
        <taxon>Bacillati</taxon>
        <taxon>Bacillota</taxon>
        <taxon>Bacilli</taxon>
        <taxon>Lactobacillales</taxon>
        <taxon>Enterococcaceae</taxon>
        <taxon>Enterococcus</taxon>
    </lineage>
</organism>
<dbReference type="InterPro" id="IPR009014">
    <property type="entry name" value="Transketo_C/PFOR_II"/>
</dbReference>
<evidence type="ECO:0000256" key="6">
    <source>
        <dbReference type="ARBA" id="ARBA00022679"/>
    </source>
</evidence>
<reference evidence="13 14" key="1">
    <citation type="submission" date="2021-03" db="EMBL/GenBank/DDBJ databases">
        <authorList>
            <person name="Gilmore M.S."/>
            <person name="Schwartzman J."/>
            <person name="Van Tyne D."/>
            <person name="Martin M."/>
            <person name="Earl A.M."/>
            <person name="Manson A.L."/>
            <person name="Straub T."/>
            <person name="Salamzade R."/>
            <person name="Saavedra J."/>
            <person name="Lebreton F."/>
            <person name="Prichula J."/>
            <person name="Schaufler K."/>
            <person name="Gaca A."/>
            <person name="Sgardioli B."/>
            <person name="Wagenaar J."/>
            <person name="Strong T."/>
        </authorList>
    </citation>
    <scope>NUCLEOTIDE SEQUENCE [LARGE SCALE GENOMIC DNA]</scope>
    <source>
        <strain evidence="13 14">DIV1094</strain>
    </source>
</reference>
<keyword evidence="9" id="KW-0784">Thiamine biosynthesis</keyword>
<evidence type="ECO:0000256" key="4">
    <source>
        <dbReference type="ARBA" id="ARBA00011738"/>
    </source>
</evidence>
<dbReference type="SUPFAM" id="SSF52922">
    <property type="entry name" value="TK C-terminal domain-like"/>
    <property type="match status" value="1"/>
</dbReference>
<dbReference type="CDD" id="cd02007">
    <property type="entry name" value="TPP_DXS"/>
    <property type="match status" value="1"/>
</dbReference>
<dbReference type="CDD" id="cd07033">
    <property type="entry name" value="TPP_PYR_DXS_TK_like"/>
    <property type="match status" value="1"/>
</dbReference>